<dbReference type="NCBIfam" id="TIGR01379">
    <property type="entry name" value="thiL"/>
    <property type="match status" value="1"/>
</dbReference>
<feature type="binding site" evidence="2">
    <location>
        <position position="143"/>
    </location>
    <ligand>
        <name>ATP</name>
        <dbReference type="ChEBI" id="CHEBI:30616"/>
    </ligand>
</feature>
<feature type="binding site" evidence="2">
    <location>
        <position position="206"/>
    </location>
    <ligand>
        <name>Mg(2+)</name>
        <dbReference type="ChEBI" id="CHEBI:18420"/>
        <label>3</label>
    </ligand>
</feature>
<dbReference type="InterPro" id="IPR036676">
    <property type="entry name" value="PurM-like_C_sf"/>
</dbReference>
<evidence type="ECO:0000313" key="6">
    <source>
        <dbReference type="Proteomes" id="UP001320209"/>
    </source>
</evidence>
<feature type="domain" description="PurM-like N-terminal" evidence="3">
    <location>
        <begin position="21"/>
        <end position="133"/>
    </location>
</feature>
<comment type="pathway">
    <text evidence="2">Cofactor biosynthesis; thiamine diphosphate biosynthesis; thiamine diphosphate from thiamine phosphate: step 1/1.</text>
</comment>
<keyword evidence="2" id="KW-0547">Nucleotide-binding</keyword>
<evidence type="ECO:0000256" key="1">
    <source>
        <dbReference type="ARBA" id="ARBA00022977"/>
    </source>
</evidence>
<feature type="binding site" evidence="2">
    <location>
        <begin position="116"/>
        <end position="117"/>
    </location>
    <ligand>
        <name>ATP</name>
        <dbReference type="ChEBI" id="CHEBI:30616"/>
    </ligand>
</feature>
<evidence type="ECO:0000259" key="4">
    <source>
        <dbReference type="Pfam" id="PF02769"/>
    </source>
</evidence>
<feature type="binding site" evidence="2">
    <location>
        <position position="117"/>
    </location>
    <ligand>
        <name>Mg(2+)</name>
        <dbReference type="ChEBI" id="CHEBI:18420"/>
        <label>1</label>
    </ligand>
</feature>
<feature type="binding site" evidence="2">
    <location>
        <position position="69"/>
    </location>
    <ligand>
        <name>Mg(2+)</name>
        <dbReference type="ChEBI" id="CHEBI:18420"/>
        <label>4</label>
    </ligand>
</feature>
<feature type="binding site" evidence="2">
    <location>
        <position position="315"/>
    </location>
    <ligand>
        <name>substrate</name>
    </ligand>
</feature>
<feature type="binding site" evidence="2">
    <location>
        <position position="38"/>
    </location>
    <ligand>
        <name>Mg(2+)</name>
        <dbReference type="ChEBI" id="CHEBI:18420"/>
        <label>4</label>
    </ligand>
</feature>
<feature type="binding site" evidence="2">
    <location>
        <position position="209"/>
    </location>
    <ligand>
        <name>Mg(2+)</name>
        <dbReference type="ChEBI" id="CHEBI:18420"/>
        <label>5</label>
    </ligand>
</feature>
<comment type="similarity">
    <text evidence="2">Belongs to the thiamine-monophosphate kinase family.</text>
</comment>
<accession>A0ABN6L2W0</accession>
<sequence length="318" mass="34493">MRISEDLVINSIRKNFPLYIGDDSAVFGGGAGEKMLISTDSLVEGVHFRLRYHSPGSLARKALHQSMSDIAAMGGCPRFLLLSACIPLDFHAEYMDKFITSLCFECEKAGVYIIGGNTTKSYGGLNINSTVIGARGDSVTVRRSGASVGDVLCFVGNAGFAHVGFLALEQNKTSEIFDKFKNTFLWPKALVDEGQFLAGVATAMMDVSDGIFIDAGKMCNESGVGAIIDVRSLLCDLAFQEACDFLCINSEFACVEGGEDYGLLFSVPKALIKQASKNFDKAFGYCFREIGTIKKELGVKIVNNGQDITKFIHPFNHF</sequence>
<dbReference type="EC" id="2.7.4.16" evidence="2"/>
<dbReference type="CDD" id="cd02194">
    <property type="entry name" value="ThiL"/>
    <property type="match status" value="1"/>
</dbReference>
<comment type="caution">
    <text evidence="2">Lacks conserved residue(s) required for the propagation of feature annotation.</text>
</comment>
<protein>
    <recommendedName>
        <fullName evidence="2">Thiamine-monophosphate kinase</fullName>
        <shortName evidence="2">TMP kinase</shortName>
        <shortName evidence="2">Thiamine-phosphate kinase</shortName>
        <ecNumber evidence="2">2.7.4.16</ecNumber>
    </recommendedName>
</protein>
<feature type="binding site" evidence="2">
    <location>
        <position position="208"/>
    </location>
    <ligand>
        <name>ATP</name>
        <dbReference type="ChEBI" id="CHEBI:30616"/>
    </ligand>
</feature>
<feature type="binding site" evidence="2">
    <location>
        <position position="23"/>
    </location>
    <ligand>
        <name>Mg(2+)</name>
        <dbReference type="ChEBI" id="CHEBI:18420"/>
        <label>3</label>
    </ligand>
</feature>
<dbReference type="InterPro" id="IPR016188">
    <property type="entry name" value="PurM-like_N"/>
</dbReference>
<reference evidence="5" key="1">
    <citation type="submission" date="2021-10" db="EMBL/GenBank/DDBJ databases">
        <title>Genome Sequence of The Candidatus Hydrogeosomobacter endosymbioticus, an Intracellular Bacterial Symbiont of the Anaerobic Ciliate GW7.</title>
        <authorList>
            <person name="Shiohama Y."/>
            <person name="Shinzato N."/>
        </authorList>
    </citation>
    <scope>NUCLEOTIDE SEQUENCE [LARGE SCALE GENOMIC DNA]</scope>
    <source>
        <strain evidence="5">200920</strain>
    </source>
</reference>
<keyword evidence="2" id="KW-0067">ATP-binding</keyword>
<gene>
    <name evidence="2 5" type="primary">thiL</name>
    <name evidence="5" type="ORF">HYD_3790</name>
</gene>
<dbReference type="InterPro" id="IPR010918">
    <property type="entry name" value="PurM-like_C_dom"/>
</dbReference>
<feature type="binding site" evidence="2">
    <location>
        <position position="69"/>
    </location>
    <ligand>
        <name>Mg(2+)</name>
        <dbReference type="ChEBI" id="CHEBI:18420"/>
        <label>2</label>
    </ligand>
</feature>
<dbReference type="PANTHER" id="PTHR30270">
    <property type="entry name" value="THIAMINE-MONOPHOSPHATE KINASE"/>
    <property type="match status" value="1"/>
</dbReference>
<feature type="binding site" evidence="2">
    <location>
        <position position="39"/>
    </location>
    <ligand>
        <name>Mg(2+)</name>
        <dbReference type="ChEBI" id="CHEBI:18420"/>
        <label>1</label>
    </ligand>
</feature>
<dbReference type="PIRSF" id="PIRSF005303">
    <property type="entry name" value="Thiam_monoph_kin"/>
    <property type="match status" value="1"/>
</dbReference>
<feature type="binding site" evidence="2">
    <location>
        <position position="47"/>
    </location>
    <ligand>
        <name>substrate</name>
    </ligand>
</feature>
<dbReference type="Gene3D" id="3.90.650.10">
    <property type="entry name" value="PurM-like C-terminal domain"/>
    <property type="match status" value="1"/>
</dbReference>
<comment type="catalytic activity">
    <reaction evidence="2">
        <text>thiamine phosphate + ATP = thiamine diphosphate + ADP</text>
        <dbReference type="Rhea" id="RHEA:15913"/>
        <dbReference type="ChEBI" id="CHEBI:30616"/>
        <dbReference type="ChEBI" id="CHEBI:37575"/>
        <dbReference type="ChEBI" id="CHEBI:58937"/>
        <dbReference type="ChEBI" id="CHEBI:456216"/>
        <dbReference type="EC" id="2.7.4.16"/>
    </reaction>
</comment>
<feature type="domain" description="PurM-like C-terminal" evidence="4">
    <location>
        <begin position="148"/>
        <end position="298"/>
    </location>
</feature>
<keyword evidence="1 2" id="KW-0784">Thiamine biosynthesis</keyword>
<evidence type="ECO:0000256" key="2">
    <source>
        <dbReference type="HAMAP-Rule" id="MF_02128"/>
    </source>
</evidence>
<proteinExistence type="inferred from homology"/>
<evidence type="ECO:0000313" key="5">
    <source>
        <dbReference type="EMBL" id="BDB96246.1"/>
    </source>
</evidence>
<dbReference type="InterPro" id="IPR036921">
    <property type="entry name" value="PurM-like_N_sf"/>
</dbReference>
<keyword evidence="2" id="KW-0479">Metal-binding</keyword>
<comment type="function">
    <text evidence="2">Catalyzes the ATP-dependent phosphorylation of thiamine-monophosphate (TMP) to form thiamine-pyrophosphate (TPP), the active form of vitamin B1.</text>
</comment>
<keyword evidence="2 5" id="KW-0418">Kinase</keyword>
<dbReference type="RefSeq" id="WP_236864439.1">
    <property type="nucleotide sequence ID" value="NZ_AP025225.1"/>
</dbReference>
<dbReference type="Pfam" id="PF00586">
    <property type="entry name" value="AIRS"/>
    <property type="match status" value="1"/>
</dbReference>
<dbReference type="SUPFAM" id="SSF56042">
    <property type="entry name" value="PurM C-terminal domain-like"/>
    <property type="match status" value="1"/>
</dbReference>
<feature type="binding site" evidence="2">
    <location>
        <position position="40"/>
    </location>
    <ligand>
        <name>Mg(2+)</name>
        <dbReference type="ChEBI" id="CHEBI:18420"/>
        <label>1</label>
    </ligand>
</feature>
<dbReference type="InterPro" id="IPR006283">
    <property type="entry name" value="ThiL-like"/>
</dbReference>
<organism evidence="5 6">
    <name type="scientific">Candidatus Hydrogenosomobacter endosymbioticus</name>
    <dbReference type="NCBI Taxonomy" id="2558174"/>
    <lineage>
        <taxon>Bacteria</taxon>
        <taxon>Pseudomonadati</taxon>
        <taxon>Pseudomonadota</taxon>
        <taxon>Alphaproteobacteria</taxon>
        <taxon>Holosporales</taxon>
        <taxon>Holosporaceae</taxon>
        <taxon>Candidatus Hydrogenosomobacter</taxon>
    </lineage>
</organism>
<keyword evidence="2" id="KW-0808">Transferase</keyword>
<comment type="miscellaneous">
    <text evidence="2">Reaction mechanism of ThiL seems to utilize a direct, inline transfer of the gamma-phosphate of ATP to TMP rather than a phosphorylated enzyme intermediate.</text>
</comment>
<dbReference type="EMBL" id="AP025225">
    <property type="protein sequence ID" value="BDB96246.1"/>
    <property type="molecule type" value="Genomic_DNA"/>
</dbReference>
<dbReference type="GO" id="GO:0016301">
    <property type="term" value="F:kinase activity"/>
    <property type="evidence" value="ECO:0007669"/>
    <property type="project" value="UniProtKB-KW"/>
</dbReference>
<dbReference type="SUPFAM" id="SSF55326">
    <property type="entry name" value="PurM N-terminal domain-like"/>
    <property type="match status" value="1"/>
</dbReference>
<dbReference type="Gene3D" id="3.30.1330.10">
    <property type="entry name" value="PurM-like, N-terminal domain"/>
    <property type="match status" value="1"/>
</dbReference>
<dbReference type="PANTHER" id="PTHR30270:SF0">
    <property type="entry name" value="THIAMINE-MONOPHOSPHATE KINASE"/>
    <property type="match status" value="1"/>
</dbReference>
<dbReference type="Pfam" id="PF02769">
    <property type="entry name" value="AIRS_C"/>
    <property type="match status" value="1"/>
</dbReference>
<dbReference type="Proteomes" id="UP001320209">
    <property type="component" value="Chromosome"/>
</dbReference>
<evidence type="ECO:0000259" key="3">
    <source>
        <dbReference type="Pfam" id="PF00586"/>
    </source>
</evidence>
<feature type="binding site" evidence="2">
    <location>
        <position position="23"/>
    </location>
    <ligand>
        <name>Mg(2+)</name>
        <dbReference type="ChEBI" id="CHEBI:18420"/>
        <label>4</label>
    </ligand>
</feature>
<keyword evidence="6" id="KW-1185">Reference proteome</keyword>
<name>A0ABN6L2W0_9PROT</name>
<dbReference type="HAMAP" id="MF_02128">
    <property type="entry name" value="TMP_kinase"/>
    <property type="match status" value="1"/>
</dbReference>
<feature type="binding site" evidence="2">
    <location>
        <position position="259"/>
    </location>
    <ligand>
        <name>substrate</name>
    </ligand>
</feature>
<feature type="binding site" evidence="2">
    <location>
        <position position="40"/>
    </location>
    <ligand>
        <name>Mg(2+)</name>
        <dbReference type="ChEBI" id="CHEBI:18420"/>
        <label>2</label>
    </ligand>
</feature>
<feature type="binding site" evidence="2">
    <location>
        <position position="69"/>
    </location>
    <ligand>
        <name>Mg(2+)</name>
        <dbReference type="ChEBI" id="CHEBI:18420"/>
        <label>3</label>
    </ligand>
</feature>
<keyword evidence="2" id="KW-0460">Magnesium</keyword>